<evidence type="ECO:0000313" key="1">
    <source>
        <dbReference type="EMBL" id="KAF2189166.1"/>
    </source>
</evidence>
<dbReference type="AlphaFoldDB" id="A0A6A6EH12"/>
<gene>
    <name evidence="1" type="ORF">K469DRAFT_701755</name>
</gene>
<keyword evidence="2" id="KW-1185">Reference proteome</keyword>
<reference evidence="1" key="1">
    <citation type="journal article" date="2020" name="Stud. Mycol.">
        <title>101 Dothideomycetes genomes: a test case for predicting lifestyles and emergence of pathogens.</title>
        <authorList>
            <person name="Haridas S."/>
            <person name="Albert R."/>
            <person name="Binder M."/>
            <person name="Bloem J."/>
            <person name="Labutti K."/>
            <person name="Salamov A."/>
            <person name="Andreopoulos B."/>
            <person name="Baker S."/>
            <person name="Barry K."/>
            <person name="Bills G."/>
            <person name="Bluhm B."/>
            <person name="Cannon C."/>
            <person name="Castanera R."/>
            <person name="Culley D."/>
            <person name="Daum C."/>
            <person name="Ezra D."/>
            <person name="Gonzalez J."/>
            <person name="Henrissat B."/>
            <person name="Kuo A."/>
            <person name="Liang C."/>
            <person name="Lipzen A."/>
            <person name="Lutzoni F."/>
            <person name="Magnuson J."/>
            <person name="Mondo S."/>
            <person name="Nolan M."/>
            <person name="Ohm R."/>
            <person name="Pangilinan J."/>
            <person name="Park H.-J."/>
            <person name="Ramirez L."/>
            <person name="Alfaro M."/>
            <person name="Sun H."/>
            <person name="Tritt A."/>
            <person name="Yoshinaga Y."/>
            <person name="Zwiers L.-H."/>
            <person name="Turgeon B."/>
            <person name="Goodwin S."/>
            <person name="Spatafora J."/>
            <person name="Crous P."/>
            <person name="Grigoriev I."/>
        </authorList>
    </citation>
    <scope>NUCLEOTIDE SEQUENCE</scope>
    <source>
        <strain evidence="1">CBS 207.26</strain>
    </source>
</reference>
<dbReference type="EMBL" id="ML994621">
    <property type="protein sequence ID" value="KAF2189166.1"/>
    <property type="molecule type" value="Genomic_DNA"/>
</dbReference>
<organism evidence="1 2">
    <name type="scientific">Zopfia rhizophila CBS 207.26</name>
    <dbReference type="NCBI Taxonomy" id="1314779"/>
    <lineage>
        <taxon>Eukaryota</taxon>
        <taxon>Fungi</taxon>
        <taxon>Dikarya</taxon>
        <taxon>Ascomycota</taxon>
        <taxon>Pezizomycotina</taxon>
        <taxon>Dothideomycetes</taxon>
        <taxon>Dothideomycetes incertae sedis</taxon>
        <taxon>Zopfiaceae</taxon>
        <taxon>Zopfia</taxon>
    </lineage>
</organism>
<proteinExistence type="predicted"/>
<protein>
    <submittedName>
        <fullName evidence="1">Uncharacterized protein</fullName>
    </submittedName>
</protein>
<evidence type="ECO:0000313" key="2">
    <source>
        <dbReference type="Proteomes" id="UP000800200"/>
    </source>
</evidence>
<sequence>MFTAPDIGQCFMLVGVVAVPLPLTVSLQWRLESIGSSYGGWTVRIRIAQALILCVYYSDSLSSCQDKSGVTVPDVLDS</sequence>
<name>A0A6A6EH12_9PEZI</name>
<accession>A0A6A6EH12</accession>
<dbReference type="Proteomes" id="UP000800200">
    <property type="component" value="Unassembled WGS sequence"/>
</dbReference>